<sequence>MPAFPLVTAHTNLADIIPFHHPTALIKMLLEMGCR</sequence>
<dbReference type="AlphaFoldDB" id="A0A655VA11"/>
<reference evidence="1 2" key="1">
    <citation type="submission" date="2015-07" db="EMBL/GenBank/DDBJ databases">
        <authorList>
            <consortium name="Pathogen Informatics"/>
        </authorList>
    </citation>
    <scope>NUCLEOTIDE SEQUENCE [LARGE SCALE GENOMIC DNA]</scope>
    <source>
        <strain evidence="1 2">A51</strain>
    </source>
</reference>
<gene>
    <name evidence="1" type="ORF">ERS013165_00859</name>
</gene>
<dbReference type="EMBL" id="CWOW01000003">
    <property type="protein sequence ID" value="CSA14651.1"/>
    <property type="molecule type" value="Genomic_DNA"/>
</dbReference>
<evidence type="ECO:0000313" key="1">
    <source>
        <dbReference type="EMBL" id="CSA14651.1"/>
    </source>
</evidence>
<organism evidence="1 2">
    <name type="scientific">Vibrio cholerae</name>
    <dbReference type="NCBI Taxonomy" id="666"/>
    <lineage>
        <taxon>Bacteria</taxon>
        <taxon>Pseudomonadati</taxon>
        <taxon>Pseudomonadota</taxon>
        <taxon>Gammaproteobacteria</taxon>
        <taxon>Vibrionales</taxon>
        <taxon>Vibrionaceae</taxon>
        <taxon>Vibrio</taxon>
    </lineage>
</organism>
<protein>
    <submittedName>
        <fullName evidence="1">Uncharacterized protein</fullName>
    </submittedName>
</protein>
<proteinExistence type="predicted"/>
<dbReference type="Proteomes" id="UP000044806">
    <property type="component" value="Unassembled WGS sequence"/>
</dbReference>
<name>A0A655VA11_VIBCL</name>
<accession>A0A655VA11</accession>
<evidence type="ECO:0000313" key="2">
    <source>
        <dbReference type="Proteomes" id="UP000044806"/>
    </source>
</evidence>